<name>A0A8K0JRG0_9TREE</name>
<dbReference type="PRINTS" id="PR00421">
    <property type="entry name" value="THIOREDOXIN"/>
</dbReference>
<dbReference type="PANTHER" id="PTHR45663">
    <property type="entry name" value="GEO12009P1"/>
    <property type="match status" value="1"/>
</dbReference>
<evidence type="ECO:0000313" key="6">
    <source>
        <dbReference type="EMBL" id="KAG7544378.1"/>
    </source>
</evidence>
<dbReference type="Pfam" id="PF00085">
    <property type="entry name" value="Thioredoxin"/>
    <property type="match status" value="1"/>
</dbReference>
<evidence type="ECO:0000313" key="7">
    <source>
        <dbReference type="Proteomes" id="UP000812966"/>
    </source>
</evidence>
<evidence type="ECO:0000259" key="5">
    <source>
        <dbReference type="PROSITE" id="PS51352"/>
    </source>
</evidence>
<evidence type="ECO:0000256" key="3">
    <source>
        <dbReference type="ARBA" id="ARBA00023157"/>
    </source>
</evidence>
<keyword evidence="4" id="KW-0676">Redox-active center</keyword>
<evidence type="ECO:0000256" key="1">
    <source>
        <dbReference type="ARBA" id="ARBA00022448"/>
    </source>
</evidence>
<comment type="caution">
    <text evidence="6">The sequence shown here is derived from an EMBL/GenBank/DDBJ whole genome shotgun (WGS) entry which is preliminary data.</text>
</comment>
<feature type="domain" description="Thioredoxin" evidence="5">
    <location>
        <begin position="30"/>
        <end position="133"/>
    </location>
</feature>
<proteinExistence type="predicted"/>
<keyword evidence="1" id="KW-0813">Transport</keyword>
<evidence type="ECO:0000256" key="4">
    <source>
        <dbReference type="ARBA" id="ARBA00023284"/>
    </source>
</evidence>
<dbReference type="InterPro" id="IPR017937">
    <property type="entry name" value="Thioredoxin_CS"/>
</dbReference>
<gene>
    <name evidence="6" type="ORF">FFLO_03257</name>
</gene>
<dbReference type="AlphaFoldDB" id="A0A8K0JRG0"/>
<dbReference type="GO" id="GO:0015035">
    <property type="term" value="F:protein-disulfide reductase activity"/>
    <property type="evidence" value="ECO:0007669"/>
    <property type="project" value="InterPro"/>
</dbReference>
<keyword evidence="2" id="KW-0249">Electron transport</keyword>
<keyword evidence="7" id="KW-1185">Reference proteome</keyword>
<dbReference type="FunFam" id="3.40.30.10:FF:000001">
    <property type="entry name" value="Thioredoxin"/>
    <property type="match status" value="1"/>
</dbReference>
<protein>
    <recommendedName>
        <fullName evidence="5">Thioredoxin domain-containing protein</fullName>
    </recommendedName>
</protein>
<dbReference type="GO" id="GO:0005737">
    <property type="term" value="C:cytoplasm"/>
    <property type="evidence" value="ECO:0007669"/>
    <property type="project" value="TreeGrafter"/>
</dbReference>
<dbReference type="CDD" id="cd02947">
    <property type="entry name" value="TRX_family"/>
    <property type="match status" value="1"/>
</dbReference>
<evidence type="ECO:0000256" key="2">
    <source>
        <dbReference type="ARBA" id="ARBA00022982"/>
    </source>
</evidence>
<dbReference type="Gene3D" id="3.40.30.10">
    <property type="entry name" value="Glutaredoxin"/>
    <property type="match status" value="1"/>
</dbReference>
<dbReference type="PANTHER" id="PTHR45663:SF11">
    <property type="entry name" value="GEO12009P1"/>
    <property type="match status" value="1"/>
</dbReference>
<dbReference type="SUPFAM" id="SSF52833">
    <property type="entry name" value="Thioredoxin-like"/>
    <property type="match status" value="1"/>
</dbReference>
<organism evidence="6 7">
    <name type="scientific">Filobasidium floriforme</name>
    <dbReference type="NCBI Taxonomy" id="5210"/>
    <lineage>
        <taxon>Eukaryota</taxon>
        <taxon>Fungi</taxon>
        <taxon>Dikarya</taxon>
        <taxon>Basidiomycota</taxon>
        <taxon>Agaricomycotina</taxon>
        <taxon>Tremellomycetes</taxon>
        <taxon>Filobasidiales</taxon>
        <taxon>Filobasidiaceae</taxon>
        <taxon>Filobasidium</taxon>
    </lineage>
</organism>
<dbReference type="Proteomes" id="UP000812966">
    <property type="component" value="Unassembled WGS sequence"/>
</dbReference>
<dbReference type="PROSITE" id="PS00194">
    <property type="entry name" value="THIOREDOXIN_1"/>
    <property type="match status" value="1"/>
</dbReference>
<dbReference type="EMBL" id="JABELV010000058">
    <property type="protein sequence ID" value="KAG7544378.1"/>
    <property type="molecule type" value="Genomic_DNA"/>
</dbReference>
<accession>A0A8K0JRG0</accession>
<reference evidence="6" key="1">
    <citation type="submission" date="2020-04" db="EMBL/GenBank/DDBJ databases">
        <title>Analysis of mating type loci in Filobasidium floriforme.</title>
        <authorList>
            <person name="Nowrousian M."/>
        </authorList>
    </citation>
    <scope>NUCLEOTIDE SEQUENCE</scope>
    <source>
        <strain evidence="6">CBS 6242</strain>
    </source>
</reference>
<sequence>MFALRSTSARTALSPLLRRNFNSSVRSLKCYEGVDAATFEKQVSNGSGIVLVDFYATWCGPCKVLTPTLKKVTEKANVDLVTLDVDVEAELAAKYSIRSLPTVMAFKDGQPISQFMGAIPEKQVQMFIDSVKEK</sequence>
<dbReference type="InterPro" id="IPR013766">
    <property type="entry name" value="Thioredoxin_domain"/>
</dbReference>
<keyword evidence="3" id="KW-1015">Disulfide bond</keyword>
<dbReference type="PROSITE" id="PS51352">
    <property type="entry name" value="THIOREDOXIN_2"/>
    <property type="match status" value="1"/>
</dbReference>
<dbReference type="NCBIfam" id="TIGR01068">
    <property type="entry name" value="thioredoxin"/>
    <property type="match status" value="1"/>
</dbReference>
<dbReference type="InterPro" id="IPR005746">
    <property type="entry name" value="Thioredoxin"/>
</dbReference>
<dbReference type="InterPro" id="IPR036249">
    <property type="entry name" value="Thioredoxin-like_sf"/>
</dbReference>